<dbReference type="InterPro" id="IPR028058">
    <property type="entry name" value="Fis1_TPR_N"/>
</dbReference>
<evidence type="ECO:0000256" key="2">
    <source>
        <dbReference type="ARBA" id="ARBA00008937"/>
    </source>
</evidence>
<evidence type="ECO:0000256" key="5">
    <source>
        <dbReference type="ARBA" id="ARBA00022787"/>
    </source>
</evidence>
<dbReference type="Pfam" id="PF14853">
    <property type="entry name" value="Fis1_TPR_C"/>
    <property type="match status" value="1"/>
</dbReference>
<evidence type="ECO:0000256" key="1">
    <source>
        <dbReference type="ARBA" id="ARBA00004572"/>
    </source>
</evidence>
<keyword evidence="4" id="KW-0812">Transmembrane</keyword>
<keyword evidence="5 9" id="KW-1000">Mitochondrion outer membrane</keyword>
<keyword evidence="6" id="KW-1133">Transmembrane helix</keyword>
<proteinExistence type="inferred from homology"/>
<dbReference type="GO" id="GO:0000266">
    <property type="term" value="P:mitochondrial fission"/>
    <property type="evidence" value="ECO:0007669"/>
    <property type="project" value="UniProtKB-UniRule"/>
</dbReference>
<dbReference type="SUPFAM" id="SSF48452">
    <property type="entry name" value="TPR-like"/>
    <property type="match status" value="1"/>
</dbReference>
<evidence type="ECO:0000256" key="6">
    <source>
        <dbReference type="ARBA" id="ARBA00022989"/>
    </source>
</evidence>
<dbReference type="InterPro" id="IPR028061">
    <property type="entry name" value="Fis1_TPR_C"/>
</dbReference>
<dbReference type="OrthoDB" id="421154at2759"/>
<dbReference type="InParanoid" id="A0A1X2H3N8"/>
<comment type="caution">
    <text evidence="10">The sequence shown here is derived from an EMBL/GenBank/DDBJ whole genome shotgun (WGS) entry which is preliminary data.</text>
</comment>
<name>A0A1X2H3N8_SYNRA</name>
<comment type="domain">
    <text evidence="9">The C-terminus is required for mitochondrial localization, while the N-terminus is necessary for mitochondrial fission.</text>
</comment>
<dbReference type="Pfam" id="PF14852">
    <property type="entry name" value="Fis1_TPR_N"/>
    <property type="match status" value="1"/>
</dbReference>
<evidence type="ECO:0000256" key="4">
    <source>
        <dbReference type="ARBA" id="ARBA00022692"/>
    </source>
</evidence>
<dbReference type="InterPro" id="IPR016543">
    <property type="entry name" value="Fis1"/>
</dbReference>
<gene>
    <name evidence="10" type="ORF">BCR43DRAFT_461818</name>
</gene>
<dbReference type="GO" id="GO:0005741">
    <property type="term" value="C:mitochondrial outer membrane"/>
    <property type="evidence" value="ECO:0007669"/>
    <property type="project" value="UniProtKB-SubCell"/>
</dbReference>
<accession>A0A1X2H3N8</accession>
<evidence type="ECO:0000256" key="3">
    <source>
        <dbReference type="ARBA" id="ARBA00014314"/>
    </source>
</evidence>
<comment type="similarity">
    <text evidence="2 9">Belongs to the FIS1 family.</text>
</comment>
<dbReference type="GO" id="GO:0016559">
    <property type="term" value="P:peroxisome fission"/>
    <property type="evidence" value="ECO:0007669"/>
    <property type="project" value="TreeGrafter"/>
</dbReference>
<evidence type="ECO:0000313" key="11">
    <source>
        <dbReference type="Proteomes" id="UP000242180"/>
    </source>
</evidence>
<dbReference type="AlphaFoldDB" id="A0A1X2H3N8"/>
<dbReference type="PANTHER" id="PTHR13247">
    <property type="entry name" value="TETRATRICOPEPTIDE REPEAT PROTEIN 11 TPR REPEAT PROTEIN 11"/>
    <property type="match status" value="1"/>
</dbReference>
<dbReference type="STRING" id="13706.A0A1X2H3N8"/>
<dbReference type="Gene3D" id="1.25.40.10">
    <property type="entry name" value="Tetratricopeptide repeat domain"/>
    <property type="match status" value="1"/>
</dbReference>
<dbReference type="FunCoup" id="A0A1X2H3N8">
    <property type="interactions" value="254"/>
</dbReference>
<dbReference type="Proteomes" id="UP000242180">
    <property type="component" value="Unassembled WGS sequence"/>
</dbReference>
<dbReference type="InterPro" id="IPR033745">
    <property type="entry name" value="Fis1_cytosol"/>
</dbReference>
<evidence type="ECO:0000256" key="7">
    <source>
        <dbReference type="ARBA" id="ARBA00023128"/>
    </source>
</evidence>
<keyword evidence="7 9" id="KW-0496">Mitochondrion</keyword>
<keyword evidence="8 9" id="KW-0472">Membrane</keyword>
<feature type="non-terminal residue" evidence="10">
    <location>
        <position position="138"/>
    </location>
</feature>
<evidence type="ECO:0000313" key="10">
    <source>
        <dbReference type="EMBL" id="ORY93007.1"/>
    </source>
</evidence>
<dbReference type="CDD" id="cd12212">
    <property type="entry name" value="Fis1"/>
    <property type="match status" value="1"/>
</dbReference>
<organism evidence="10 11">
    <name type="scientific">Syncephalastrum racemosum</name>
    <name type="common">Filamentous fungus</name>
    <dbReference type="NCBI Taxonomy" id="13706"/>
    <lineage>
        <taxon>Eukaryota</taxon>
        <taxon>Fungi</taxon>
        <taxon>Fungi incertae sedis</taxon>
        <taxon>Mucoromycota</taxon>
        <taxon>Mucoromycotina</taxon>
        <taxon>Mucoromycetes</taxon>
        <taxon>Mucorales</taxon>
        <taxon>Syncephalastraceae</taxon>
        <taxon>Syncephalastrum</taxon>
    </lineage>
</organism>
<evidence type="ECO:0000256" key="8">
    <source>
        <dbReference type="ARBA" id="ARBA00023136"/>
    </source>
</evidence>
<protein>
    <recommendedName>
        <fullName evidence="3 9">Mitochondrial fission 1 protein</fullName>
    </recommendedName>
</protein>
<dbReference type="InterPro" id="IPR011990">
    <property type="entry name" value="TPR-like_helical_dom_sf"/>
</dbReference>
<reference evidence="10 11" key="1">
    <citation type="submission" date="2016-07" db="EMBL/GenBank/DDBJ databases">
        <title>Pervasive Adenine N6-methylation of Active Genes in Fungi.</title>
        <authorList>
            <consortium name="DOE Joint Genome Institute"/>
            <person name="Mondo S.J."/>
            <person name="Dannebaum R.O."/>
            <person name="Kuo R.C."/>
            <person name="Labutti K."/>
            <person name="Haridas S."/>
            <person name="Kuo A."/>
            <person name="Salamov A."/>
            <person name="Ahrendt S.R."/>
            <person name="Lipzen A."/>
            <person name="Sullivan W."/>
            <person name="Andreopoulos W.B."/>
            <person name="Clum A."/>
            <person name="Lindquist E."/>
            <person name="Daum C."/>
            <person name="Ramamoorthy G.K."/>
            <person name="Gryganskyi A."/>
            <person name="Culley D."/>
            <person name="Magnuson J.K."/>
            <person name="James T.Y."/>
            <person name="O'Malley M.A."/>
            <person name="Stajich J.E."/>
            <person name="Spatafora J.W."/>
            <person name="Visel A."/>
            <person name="Grigoriev I.V."/>
        </authorList>
    </citation>
    <scope>NUCLEOTIDE SEQUENCE [LARGE SCALE GENOMIC DNA]</scope>
    <source>
        <strain evidence="10 11">NRRL 2496</strain>
    </source>
</reference>
<dbReference type="OMA" id="LQIAPDW"/>
<evidence type="ECO:0000256" key="9">
    <source>
        <dbReference type="PIRNR" id="PIRNR008835"/>
    </source>
</evidence>
<dbReference type="PANTHER" id="PTHR13247:SF0">
    <property type="entry name" value="MITOCHONDRIAL FISSION 1 PROTEIN"/>
    <property type="match status" value="1"/>
</dbReference>
<dbReference type="GO" id="GO:0005778">
    <property type="term" value="C:peroxisomal membrane"/>
    <property type="evidence" value="ECO:0007669"/>
    <property type="project" value="TreeGrafter"/>
</dbReference>
<dbReference type="PIRSF" id="PIRSF008835">
    <property type="entry name" value="TPR_repeat_11_Fis1"/>
    <property type="match status" value="1"/>
</dbReference>
<comment type="subcellular location">
    <subcellularLocation>
        <location evidence="1">Mitochondrion outer membrane</location>
        <topology evidence="1">Single-pass membrane protein</topology>
    </subcellularLocation>
</comment>
<dbReference type="EMBL" id="MCGN01000009">
    <property type="protein sequence ID" value="ORY93007.1"/>
    <property type="molecule type" value="Genomic_DNA"/>
</dbReference>
<comment type="function">
    <text evidence="9">Has a role in mitochondrial fission.</text>
</comment>
<dbReference type="GO" id="GO:0000422">
    <property type="term" value="P:autophagy of mitochondrion"/>
    <property type="evidence" value="ECO:0007669"/>
    <property type="project" value="TreeGrafter"/>
</dbReference>
<keyword evidence="11" id="KW-1185">Reference proteome</keyword>
<sequence length="138" mass="15867">MKGTMPMAQEAEVILSPEELDVVRRQFLKEGEYVTTQTKFNYAWALIRSADSAHVEQGIQYLSEIYVDAPERRRECLYYLAIGHYKISNFSEARQFIRELLKHEPRNEQAMDLSRRIDEKVSKEGTIGLAIVSGVVAV</sequence>